<evidence type="ECO:0000313" key="2">
    <source>
        <dbReference type="EMBL" id="KFP87731.1"/>
    </source>
</evidence>
<sequence length="87" mass="9559">AFSGQGRVQMITEGPNDLPLPSSLSKREMHLVIPVAVVGGLMVCTVAVVWLYLKFGIKTEDMSREMVQGLLYQKEAHPNNAYPMGIV</sequence>
<keyword evidence="3" id="KW-1185">Reference proteome</keyword>
<name>A0A091NE64_APAVI</name>
<keyword evidence="1" id="KW-0812">Transmembrane</keyword>
<organism evidence="2 3">
    <name type="scientific">Apaloderma vittatum</name>
    <name type="common">Bar-tailed trogon</name>
    <dbReference type="NCBI Taxonomy" id="57397"/>
    <lineage>
        <taxon>Eukaryota</taxon>
        <taxon>Metazoa</taxon>
        <taxon>Chordata</taxon>
        <taxon>Craniata</taxon>
        <taxon>Vertebrata</taxon>
        <taxon>Euteleostomi</taxon>
        <taxon>Archelosauria</taxon>
        <taxon>Archosauria</taxon>
        <taxon>Dinosauria</taxon>
        <taxon>Saurischia</taxon>
        <taxon>Theropoda</taxon>
        <taxon>Coelurosauria</taxon>
        <taxon>Aves</taxon>
        <taxon>Neognathae</taxon>
        <taxon>Neoaves</taxon>
        <taxon>Telluraves</taxon>
        <taxon>Coraciimorphae</taxon>
        <taxon>Trogoniformes</taxon>
        <taxon>Trogonidae</taxon>
        <taxon>Apaloderma</taxon>
    </lineage>
</organism>
<proteinExistence type="predicted"/>
<accession>A0A091NE64</accession>
<evidence type="ECO:0000256" key="1">
    <source>
        <dbReference type="SAM" id="Phobius"/>
    </source>
</evidence>
<keyword evidence="1" id="KW-1133">Transmembrane helix</keyword>
<evidence type="ECO:0000313" key="3">
    <source>
        <dbReference type="Proteomes" id="UP000054244"/>
    </source>
</evidence>
<dbReference type="AlphaFoldDB" id="A0A091NE64"/>
<dbReference type="EMBL" id="KL381696">
    <property type="protein sequence ID" value="KFP87731.1"/>
    <property type="molecule type" value="Genomic_DNA"/>
</dbReference>
<keyword evidence="1" id="KW-0472">Membrane</keyword>
<dbReference type="Proteomes" id="UP000054244">
    <property type="component" value="Unassembled WGS sequence"/>
</dbReference>
<feature type="transmembrane region" description="Helical" evidence="1">
    <location>
        <begin position="31"/>
        <end position="53"/>
    </location>
</feature>
<reference evidence="2 3" key="1">
    <citation type="submission" date="2014-04" db="EMBL/GenBank/DDBJ databases">
        <title>Genome evolution of avian class.</title>
        <authorList>
            <person name="Zhang G."/>
            <person name="Li C."/>
        </authorList>
    </citation>
    <scope>NUCLEOTIDE SEQUENCE [LARGE SCALE GENOMIC DNA]</scope>
    <source>
        <strain evidence="2">BGI_N311</strain>
    </source>
</reference>
<feature type="non-terminal residue" evidence="2">
    <location>
        <position position="1"/>
    </location>
</feature>
<gene>
    <name evidence="2" type="ORF">N311_02425</name>
</gene>
<feature type="non-terminal residue" evidence="2">
    <location>
        <position position="87"/>
    </location>
</feature>
<protein>
    <submittedName>
        <fullName evidence="2">Uncharacterized protein</fullName>
    </submittedName>
</protein>